<evidence type="ECO:0000313" key="2">
    <source>
        <dbReference type="Proteomes" id="UP000295063"/>
    </source>
</evidence>
<protein>
    <submittedName>
        <fullName evidence="1">Uncharacterized protein</fullName>
    </submittedName>
</protein>
<dbReference type="OrthoDB" id="1683602at2"/>
<comment type="caution">
    <text evidence="1">The sequence shown here is derived from an EMBL/GenBank/DDBJ whole genome shotgun (WGS) entry which is preliminary data.</text>
</comment>
<name>A0A4R1Q077_9FIRM</name>
<proteinExistence type="predicted"/>
<sequence>MKVTDYQIAMTQAGFRLITIKACPVTDPADNAEHHTCLWPDAQLAELKSSVAEHHKYSAKVLVQLHYSAIAPATEYPLDMLAQEVAAAAGNCRDAGADAVEVYVQYQLLLPLIEGIKQQVGTEYPVIVRTDDLTMIEIGSITRQVEEAGINALLVSAGSGYLCYLEEKISNSVTIPVLLKFLLLPVTNTLTFISRKISCRLARRMY</sequence>
<dbReference type="EMBL" id="SLUI01000006">
    <property type="protein sequence ID" value="TCL37383.1"/>
    <property type="molecule type" value="Genomic_DNA"/>
</dbReference>
<organism evidence="1 2">
    <name type="scientific">Anaerospora hongkongensis</name>
    <dbReference type="NCBI Taxonomy" id="244830"/>
    <lineage>
        <taxon>Bacteria</taxon>
        <taxon>Bacillati</taxon>
        <taxon>Bacillota</taxon>
        <taxon>Negativicutes</taxon>
        <taxon>Selenomonadales</taxon>
        <taxon>Sporomusaceae</taxon>
        <taxon>Anaerospora</taxon>
    </lineage>
</organism>
<gene>
    <name evidence="1" type="ORF">EV210_106252</name>
</gene>
<dbReference type="Proteomes" id="UP000295063">
    <property type="component" value="Unassembled WGS sequence"/>
</dbReference>
<keyword evidence="2" id="KW-1185">Reference proteome</keyword>
<evidence type="ECO:0000313" key="1">
    <source>
        <dbReference type="EMBL" id="TCL37383.1"/>
    </source>
</evidence>
<dbReference type="Gene3D" id="3.20.20.70">
    <property type="entry name" value="Aldolase class I"/>
    <property type="match status" value="1"/>
</dbReference>
<dbReference type="RefSeq" id="WP_132079882.1">
    <property type="nucleotide sequence ID" value="NZ_SLUI01000006.1"/>
</dbReference>
<accession>A0A4R1Q077</accession>
<dbReference type="InterPro" id="IPR013785">
    <property type="entry name" value="Aldolase_TIM"/>
</dbReference>
<dbReference type="SUPFAM" id="SSF51395">
    <property type="entry name" value="FMN-linked oxidoreductases"/>
    <property type="match status" value="1"/>
</dbReference>
<reference evidence="1 2" key="1">
    <citation type="submission" date="2019-03" db="EMBL/GenBank/DDBJ databases">
        <title>Genomic Encyclopedia of Type Strains, Phase IV (KMG-IV): sequencing the most valuable type-strain genomes for metagenomic binning, comparative biology and taxonomic classification.</title>
        <authorList>
            <person name="Goeker M."/>
        </authorList>
    </citation>
    <scope>NUCLEOTIDE SEQUENCE [LARGE SCALE GENOMIC DNA]</scope>
    <source>
        <strain evidence="1 2">DSM 15969</strain>
    </source>
</reference>
<dbReference type="AlphaFoldDB" id="A0A4R1Q077"/>